<evidence type="ECO:0000256" key="3">
    <source>
        <dbReference type="ARBA" id="ARBA00023157"/>
    </source>
</evidence>
<keyword evidence="3" id="KW-1015">Disulfide bond</keyword>
<reference evidence="6 7" key="1">
    <citation type="submission" date="2019-11" db="EMBL/GenBank/DDBJ databases">
        <authorList>
            <person name="Holert J."/>
        </authorList>
    </citation>
    <scope>NUCLEOTIDE SEQUENCE [LARGE SCALE GENOMIC DNA]</scope>
    <source>
        <strain evidence="6">SB11_3</strain>
    </source>
</reference>
<dbReference type="InterPro" id="IPR017937">
    <property type="entry name" value="Thioredoxin_CS"/>
</dbReference>
<dbReference type="Gene3D" id="3.40.30.10">
    <property type="entry name" value="Glutaredoxin"/>
    <property type="match status" value="1"/>
</dbReference>
<keyword evidence="4" id="KW-0676">Redox-active center</keyword>
<evidence type="ECO:0000313" key="7">
    <source>
        <dbReference type="Proteomes" id="UP000441399"/>
    </source>
</evidence>
<accession>A0A5S9Q402</accession>
<dbReference type="PROSITE" id="PS51352">
    <property type="entry name" value="THIOREDOXIN_2"/>
    <property type="match status" value="1"/>
</dbReference>
<evidence type="ECO:0000259" key="5">
    <source>
        <dbReference type="PROSITE" id="PS51352"/>
    </source>
</evidence>
<dbReference type="CDD" id="cd02947">
    <property type="entry name" value="TRX_family"/>
    <property type="match status" value="1"/>
</dbReference>
<dbReference type="InterPro" id="IPR013766">
    <property type="entry name" value="Thioredoxin_domain"/>
</dbReference>
<keyword evidence="7" id="KW-1185">Reference proteome</keyword>
<keyword evidence="2" id="KW-0249">Electron transport</keyword>
<dbReference type="PROSITE" id="PS00194">
    <property type="entry name" value="THIOREDOXIN_1"/>
    <property type="match status" value="1"/>
</dbReference>
<dbReference type="PANTHER" id="PTHR45663:SF11">
    <property type="entry name" value="GEO12009P1"/>
    <property type="match status" value="1"/>
</dbReference>
<gene>
    <name evidence="6" type="primary">trxA_2</name>
    <name evidence="6" type="ORF">OPDIPICF_04644</name>
</gene>
<dbReference type="SUPFAM" id="SSF52833">
    <property type="entry name" value="Thioredoxin-like"/>
    <property type="match status" value="1"/>
</dbReference>
<dbReference type="GO" id="GO:0005737">
    <property type="term" value="C:cytoplasm"/>
    <property type="evidence" value="ECO:0007669"/>
    <property type="project" value="TreeGrafter"/>
</dbReference>
<evidence type="ECO:0000313" key="6">
    <source>
        <dbReference type="EMBL" id="CAA0112420.1"/>
    </source>
</evidence>
<dbReference type="PANTHER" id="PTHR45663">
    <property type="entry name" value="GEO12009P1"/>
    <property type="match status" value="1"/>
</dbReference>
<dbReference type="Proteomes" id="UP000441399">
    <property type="component" value="Unassembled WGS sequence"/>
</dbReference>
<evidence type="ECO:0000256" key="1">
    <source>
        <dbReference type="ARBA" id="ARBA00022448"/>
    </source>
</evidence>
<keyword evidence="1" id="KW-0813">Transport</keyword>
<dbReference type="GO" id="GO:0015035">
    <property type="term" value="F:protein-disulfide reductase activity"/>
    <property type="evidence" value="ECO:0007669"/>
    <property type="project" value="TreeGrafter"/>
</dbReference>
<dbReference type="EMBL" id="CACSIO010000013">
    <property type="protein sequence ID" value="CAA0112420.1"/>
    <property type="molecule type" value="Genomic_DNA"/>
</dbReference>
<dbReference type="InterPro" id="IPR036249">
    <property type="entry name" value="Thioredoxin-like_sf"/>
</dbReference>
<dbReference type="Pfam" id="PF00085">
    <property type="entry name" value="Thioredoxin"/>
    <property type="match status" value="1"/>
</dbReference>
<sequence length="115" mass="12927">MDAPTSGINVNGRDIEEPLVLLWFSAQWCGPCKQLNPVMETVVGAYKGRVRIFKIDVDKQQDLVQQYVIRSVPTLILLGSKGIADQRTGLISVTDIRQWLDHHLANENANQRRAS</sequence>
<protein>
    <submittedName>
        <fullName evidence="6">Thioredoxin 1</fullName>
    </submittedName>
</protein>
<organism evidence="6 7">
    <name type="scientific">BD1-7 clade bacterium</name>
    <dbReference type="NCBI Taxonomy" id="2029982"/>
    <lineage>
        <taxon>Bacteria</taxon>
        <taxon>Pseudomonadati</taxon>
        <taxon>Pseudomonadota</taxon>
        <taxon>Gammaproteobacteria</taxon>
        <taxon>Cellvibrionales</taxon>
        <taxon>Spongiibacteraceae</taxon>
        <taxon>BD1-7 clade</taxon>
    </lineage>
</organism>
<proteinExistence type="predicted"/>
<dbReference type="OrthoDB" id="9790390at2"/>
<evidence type="ECO:0000256" key="4">
    <source>
        <dbReference type="ARBA" id="ARBA00023284"/>
    </source>
</evidence>
<name>A0A5S9Q402_9GAMM</name>
<feature type="domain" description="Thioredoxin" evidence="5">
    <location>
        <begin position="1"/>
        <end position="105"/>
    </location>
</feature>
<evidence type="ECO:0000256" key="2">
    <source>
        <dbReference type="ARBA" id="ARBA00022982"/>
    </source>
</evidence>
<dbReference type="AlphaFoldDB" id="A0A5S9Q402"/>